<accession>A0A0D8IA80</accession>
<keyword evidence="2" id="KW-1185">Reference proteome</keyword>
<evidence type="ECO:0000313" key="2">
    <source>
        <dbReference type="Proteomes" id="UP000035704"/>
    </source>
</evidence>
<dbReference type="KEGG" id="cace:CACET_c29120"/>
<protein>
    <submittedName>
        <fullName evidence="1">Prepilin-type N-terminal cleavage/methylation domain-containing protein</fullName>
    </submittedName>
</protein>
<dbReference type="SUPFAM" id="SSF54523">
    <property type="entry name" value="Pili subunits"/>
    <property type="match status" value="1"/>
</dbReference>
<dbReference type="RefSeq" id="WP_044824895.1">
    <property type="nucleotide sequence ID" value="NZ_CP009687.1"/>
</dbReference>
<dbReference type="NCBIfam" id="TIGR02532">
    <property type="entry name" value="IV_pilin_GFxxxE"/>
    <property type="match status" value="1"/>
</dbReference>
<dbReference type="Pfam" id="PF07963">
    <property type="entry name" value="N_methyl"/>
    <property type="match status" value="1"/>
</dbReference>
<dbReference type="Gene3D" id="3.30.700.10">
    <property type="entry name" value="Glycoprotein, Type 4 Pilin"/>
    <property type="match status" value="1"/>
</dbReference>
<name>A0A0D8IA80_9CLOT</name>
<gene>
    <name evidence="1" type="ORF">CACET_c29120</name>
</gene>
<reference evidence="1 2" key="1">
    <citation type="submission" date="2014-10" db="EMBL/GenBank/DDBJ databases">
        <title>Genome sequence of Clostridium aceticum DSM 1496.</title>
        <authorList>
            <person name="Poehlein A."/>
            <person name="Schiel-Bengelsdorf B."/>
            <person name="Gottschalk G."/>
            <person name="Duerre P."/>
            <person name="Daniel R."/>
        </authorList>
    </citation>
    <scope>NUCLEOTIDE SEQUENCE [LARGE SCALE GENOMIC DNA]</scope>
    <source>
        <strain evidence="1 2">DSM 1496</strain>
    </source>
</reference>
<dbReference type="InterPro" id="IPR045584">
    <property type="entry name" value="Pilin-like"/>
</dbReference>
<dbReference type="Proteomes" id="UP000035704">
    <property type="component" value="Chromosome"/>
</dbReference>
<proteinExistence type="predicted"/>
<dbReference type="PROSITE" id="PS00409">
    <property type="entry name" value="PROKAR_NTER_METHYL"/>
    <property type="match status" value="1"/>
</dbReference>
<dbReference type="PATRIC" id="fig|84022.5.peg.330"/>
<organism evidence="1 2">
    <name type="scientific">Clostridium aceticum</name>
    <dbReference type="NCBI Taxonomy" id="84022"/>
    <lineage>
        <taxon>Bacteria</taxon>
        <taxon>Bacillati</taxon>
        <taxon>Bacillota</taxon>
        <taxon>Clostridia</taxon>
        <taxon>Eubacteriales</taxon>
        <taxon>Clostridiaceae</taxon>
        <taxon>Clostridium</taxon>
    </lineage>
</organism>
<dbReference type="OrthoDB" id="1819208at2"/>
<dbReference type="AlphaFoldDB" id="A0A0D8IA80"/>
<sequence>MKKKLRKLLMGLKGNGGFTLLELIIVIAIMGFLAAMIAPRLAGAGAGAADTICDNNQTRLRQVTAAFVERTGQLPNDLINLIAETADGVYEVQYDDSDATNGKEDLSHEIEDSLQAKIHYLSDEEAAEIRAMGISHVRNLNLSKTVDGDHRRDDTHGTHMERAEVAEDLAVLMVAAGFDGTAWDFDSLVSGAEYRNPDLAYRIILGVGPDSELVTSGQIEIAGLCPNAIRRENHFAFGNYSIVLPRLAATVDSLTDPVSGDPITDALDEITVISETGQEKDINIFEVQEAFQFSTFCPEGDVVGTVPTVWTIQ</sequence>
<dbReference type="InterPro" id="IPR012902">
    <property type="entry name" value="N_methyl_site"/>
</dbReference>
<dbReference type="EMBL" id="CP009687">
    <property type="protein sequence ID" value="AKL96356.1"/>
    <property type="molecule type" value="Genomic_DNA"/>
</dbReference>
<evidence type="ECO:0000313" key="1">
    <source>
        <dbReference type="EMBL" id="AKL96356.1"/>
    </source>
</evidence>
<dbReference type="STRING" id="84022.CACET_c29120"/>